<dbReference type="Proteomes" id="UP000063718">
    <property type="component" value="Unassembled WGS sequence"/>
</dbReference>
<dbReference type="AlphaFoldDB" id="A0A0S6UDE9"/>
<dbReference type="EMBL" id="DF238840">
    <property type="protein sequence ID" value="GAF25446.1"/>
    <property type="molecule type" value="Genomic_DNA"/>
</dbReference>
<dbReference type="GO" id="GO:0016301">
    <property type="term" value="F:kinase activity"/>
    <property type="evidence" value="ECO:0007669"/>
    <property type="project" value="UniProtKB-KW"/>
</dbReference>
<reference evidence="1" key="1">
    <citation type="journal article" date="2014" name="Gene">
        <title>Genome-guided analysis of transformation efficiency and carbon dioxide assimilation by Moorella thermoacetica Y72.</title>
        <authorList>
            <person name="Tsukahara K."/>
            <person name="Kita A."/>
            <person name="Nakashimada Y."/>
            <person name="Hoshino T."/>
            <person name="Murakami K."/>
        </authorList>
    </citation>
    <scope>NUCLEOTIDE SEQUENCE [LARGE SCALE GENOMIC DNA]</scope>
    <source>
        <strain evidence="1">Y72</strain>
    </source>
</reference>
<organism evidence="1">
    <name type="scientific">Moorella thermoacetica Y72</name>
    <dbReference type="NCBI Taxonomy" id="1325331"/>
    <lineage>
        <taxon>Bacteria</taxon>
        <taxon>Bacillati</taxon>
        <taxon>Bacillota</taxon>
        <taxon>Clostridia</taxon>
        <taxon>Neomoorellales</taxon>
        <taxon>Neomoorellaceae</taxon>
        <taxon>Neomoorella</taxon>
    </lineage>
</organism>
<sequence length="276" mass="30122">MLHFRTRIGGRDKGNIGKVLLQVVADAYAAPVPLYLHPAVVLVEVKAFQGYPEDKLIVAMDGVFQRAGKKAGIFSRRPAGFLFPEYRLPGPPDILHEGRRPCPHPPVRAGIIIPLFSFFGHSYLAVNLQVIVGGNPAGATGGAAVDNHQATFPEKRSITGRRRLVKHRADNLAPGGRRHFQGQFPGQAAGFFIQAVTGQDNILCSHGYLPPSSWRRALIASRTRDFSGKEMASGPQVLAQARQKTTQFVGLATISRGSSSRISYTWWGQNLAHSRQ</sequence>
<protein>
    <submittedName>
        <fullName evidence="1">Signal transduction histidine kinase</fullName>
    </submittedName>
</protein>
<proteinExistence type="predicted"/>
<accession>A0A0S6UDE9</accession>
<keyword evidence="1" id="KW-0808">Transferase</keyword>
<name>A0A0S6UDE9_NEOTH</name>
<keyword evidence="1" id="KW-0418">Kinase</keyword>
<gene>
    <name evidence="1" type="ORF">MTY_0779</name>
</gene>
<evidence type="ECO:0000313" key="1">
    <source>
        <dbReference type="EMBL" id="GAF25446.1"/>
    </source>
</evidence>